<protein>
    <submittedName>
        <fullName evidence="2">Uncharacterized protein</fullName>
    </submittedName>
</protein>
<evidence type="ECO:0000313" key="3">
    <source>
        <dbReference type="Proteomes" id="UP001176517"/>
    </source>
</evidence>
<evidence type="ECO:0000313" key="2">
    <source>
        <dbReference type="EMBL" id="KAK0554496.1"/>
    </source>
</evidence>
<comment type="caution">
    <text evidence="2">The sequence shown here is derived from an EMBL/GenBank/DDBJ whole genome shotgun (WGS) entry which is preliminary data.</text>
</comment>
<dbReference type="Proteomes" id="UP001176517">
    <property type="component" value="Unassembled WGS sequence"/>
</dbReference>
<dbReference type="AlphaFoldDB" id="A0AAN6GRS3"/>
<accession>A0AAN6GRS3</accession>
<dbReference type="EMBL" id="JAPDMZ010000037">
    <property type="protein sequence ID" value="KAK0554496.1"/>
    <property type="molecule type" value="Genomic_DNA"/>
</dbReference>
<feature type="compositionally biased region" description="Polar residues" evidence="1">
    <location>
        <begin position="132"/>
        <end position="144"/>
    </location>
</feature>
<reference evidence="2" key="1">
    <citation type="journal article" date="2023" name="PhytoFront">
        <title>Draft Genome Resources of Seven Strains of Tilletia horrida, Causal Agent of Kernel Smut of Rice.</title>
        <authorList>
            <person name="Khanal S."/>
            <person name="Antony Babu S."/>
            <person name="Zhou X.G."/>
        </authorList>
    </citation>
    <scope>NUCLEOTIDE SEQUENCE</scope>
    <source>
        <strain evidence="2">TX6</strain>
    </source>
</reference>
<organism evidence="2 3">
    <name type="scientific">Tilletia horrida</name>
    <dbReference type="NCBI Taxonomy" id="155126"/>
    <lineage>
        <taxon>Eukaryota</taxon>
        <taxon>Fungi</taxon>
        <taxon>Dikarya</taxon>
        <taxon>Basidiomycota</taxon>
        <taxon>Ustilaginomycotina</taxon>
        <taxon>Exobasidiomycetes</taxon>
        <taxon>Tilletiales</taxon>
        <taxon>Tilletiaceae</taxon>
        <taxon>Tilletia</taxon>
    </lineage>
</organism>
<gene>
    <name evidence="2" type="ORF">OC846_002068</name>
</gene>
<feature type="region of interest" description="Disordered" evidence="1">
    <location>
        <begin position="1"/>
        <end position="218"/>
    </location>
</feature>
<evidence type="ECO:0000256" key="1">
    <source>
        <dbReference type="SAM" id="MobiDB-lite"/>
    </source>
</evidence>
<name>A0AAN6GRS3_9BASI</name>
<sequence>MVSSPPPTSPFNFSVHHPWPQRTTQDARAGGPSHERAYERSAQWTSHAEGRPQPFKRRSHTWSSNGAESSRRPDSAQNIYGDDRRHLQNVPPRANTPEHQSEPRPTLPGLKVFYPIPTSADQSYREDPRSSPVPSSHTLPQQPSRYFEARQRLSEEDSSSSPEQDAGSGSSPAEYAHGQASASGMVQALSIDEPATEAQEAPPPSLASFSLGPDAEPR</sequence>
<keyword evidence="3" id="KW-1185">Reference proteome</keyword>
<proteinExistence type="predicted"/>